<dbReference type="GO" id="GO:0009306">
    <property type="term" value="P:protein secretion"/>
    <property type="evidence" value="ECO:0007669"/>
    <property type="project" value="InterPro"/>
</dbReference>
<evidence type="ECO:0000259" key="6">
    <source>
        <dbReference type="Pfam" id="PF04357"/>
    </source>
</evidence>
<dbReference type="eggNOG" id="COG2911">
    <property type="taxonomic scope" value="Bacteria"/>
</dbReference>
<dbReference type="Proteomes" id="UP000000503">
    <property type="component" value="Chromosome"/>
</dbReference>
<evidence type="ECO:0000313" key="7">
    <source>
        <dbReference type="EMBL" id="AEJ19492.1"/>
    </source>
</evidence>
<keyword evidence="2 5" id="KW-0812">Transmembrane</keyword>
<evidence type="ECO:0000256" key="1">
    <source>
        <dbReference type="ARBA" id="ARBA00004167"/>
    </source>
</evidence>
<proteinExistence type="predicted"/>
<comment type="subcellular location">
    <subcellularLocation>
        <location evidence="1">Membrane</location>
        <topology evidence="1">Single-pass membrane protein</topology>
    </subcellularLocation>
</comment>
<feature type="transmembrane region" description="Helical" evidence="5">
    <location>
        <begin position="12"/>
        <end position="31"/>
    </location>
</feature>
<feature type="domain" description="Translocation and assembly module TamB C-terminal" evidence="6">
    <location>
        <begin position="1202"/>
        <end position="1455"/>
    </location>
</feature>
<evidence type="ECO:0000256" key="3">
    <source>
        <dbReference type="ARBA" id="ARBA00022989"/>
    </source>
</evidence>
<evidence type="ECO:0000256" key="5">
    <source>
        <dbReference type="SAM" id="Phobius"/>
    </source>
</evidence>
<dbReference type="GO" id="GO:0005886">
    <property type="term" value="C:plasma membrane"/>
    <property type="evidence" value="ECO:0007669"/>
    <property type="project" value="InterPro"/>
</dbReference>
<dbReference type="InterPro" id="IPR007452">
    <property type="entry name" value="TamB_C"/>
</dbReference>
<dbReference type="STRING" id="744872.Spica_1346"/>
<accession>F8F2U8</accession>
<protein>
    <recommendedName>
        <fullName evidence="6">Translocation and assembly module TamB C-terminal domain-containing protein</fullName>
    </recommendedName>
</protein>
<dbReference type="Pfam" id="PF04357">
    <property type="entry name" value="TamB"/>
    <property type="match status" value="1"/>
</dbReference>
<name>F8F2U8_GRAC1</name>
<keyword evidence="4 5" id="KW-0472">Membrane</keyword>
<dbReference type="HOGENOM" id="CLU_004913_0_0_12"/>
<evidence type="ECO:0000256" key="2">
    <source>
        <dbReference type="ARBA" id="ARBA00022692"/>
    </source>
</evidence>
<keyword evidence="8" id="KW-1185">Reference proteome</keyword>
<evidence type="ECO:0000256" key="4">
    <source>
        <dbReference type="ARBA" id="ARBA00023136"/>
    </source>
</evidence>
<sequence>MVATGKIRKLLTEFFLFFIVLILLIFFVFLVKQGLMQLSKEIQNSILEQLEQQYTIHLSYRSLGPSLFATIDIRDLEIRSKEDNHPIIKVKRIRIGYSLFQLVRGNVIESFQSLRLEKPLIAIDMERDQFLLQRVFKTQNNQKSSPPSLIKLLSEISFKKGIQIRLINGELHFSSATTDFKVQQISLNGRVLKDEFQVKSKLTMVMLCPELSTEQISSSLEIQGALSLRTLSGSLQARLAQLKTTLFTIKTIGIQANFTSEKLNLYKLRDFLPYNFEIIYNVNEKKIEGSVEFADFTPNMLINGASAWTHVAPWLTATCSGSIQFNYTLGNDVHYKVSVNALTPFPWVDTRAQINISGIGSQIHIQDITLHSNRGTIKYSGDINLQMKNITGNVTIQKVLSPTNIPIDGTFTITTQGSDYYIFGESLTLGEAQFSAVDAHINQNGKYYTWDISALHFIDETSYENVRVARIFSDGIFDPSDFLFQGTFKIDGLELSVIYNDIVQAFIGSLPQISKESLEPWAATTELFVTYNGKHISYSSPRLILYNQNDNMAAIIASIAGTEHQINIQNGQILLKQLQLYFNSNLDFTDINSIKIDTNLTYEKVVYSVLIEVLDLNTITLQGSYGLTGSFIRITDGSWSGFCKSDTIPIPIESYRMLLSFDIDFKFLDPKQWNLQLHKLVLSDIPNFNKQPFSVSCTGEANPQGIQLQNVTYQDSGGILSGIFTASWEHNFTNIVIISRLSDIQNSERYEITLKGLASGELEGRFYVSRANLNRFYVTSFNPIFTGELRFIWSSIDNFSIDWKIASLKARLFDQDTLVSSSGSLSPEGLEISNTTIAYGDLQVDINNLELNRIQKTLSMNSRIRGILLSRSIDIYNKVDLHFSDVPTVQALLQQPLQPLSYEGSIVVTQGFYDRWHIDQPIPLAVTAQGGAFSFRGGQNNAIRAELGTDGAFYLAFSQPLPLRGAITGSLNKGMIDAKTNKLYVDVSALWGLLPKNFPLQITSGFATVTVDIKGPITDPLLYGTASASSVRMAIPDWIQEELGPTDVTITFQDTSMNFTPVLLPVGKGKASVKGSMIFERWLPSNYFFQIAVKEPEAILFKTDLLGIKAKGKTWGILDIKSEDGLFSVTGDLAVSETLIMYSGNQSTENLDIASPFAIESLITLRTGKKVEFIWPNTNFPILRAYSDLGSIIQIKSNSETRKYSVKGNVNLRGGEVFYFQRSFYIRSGQLTFNENEIRFDPRVALRAEIRDRLNSSPVIISLIIDNAPLSNFSPRFLSDPPLSQVDIFALLGQNVTGTSINNQEKSFQDAVLNASSDVIAQFNVVRSFEQDIRESLNLDMFSIRTQILQNTILQASGLVDRPVDRTSSLGNYFDNTTLYVGKYFGPDFFVHSMVSLRYNSDNENTLLGGLTIEPEIGAELRSPLFTINWNFVPKEGDRLFINSQSVTISWKWSF</sequence>
<reference evidence="8" key="1">
    <citation type="journal article" date="2013" name="Stand. Genomic Sci.">
        <title>Genome sequence of the thermophilic fresh-water bacterium Spirochaeta caldaria type strain (H1(T)), reclassification of Spirochaeta caldaria, Spirochaeta stenostrepta, and Spirochaeta zuelzerae in the genus Treponema as Treponema caldaria comb. nov., Treponema stenostrepta comb. nov., and Treponema zuelzerae comb. nov., and emendation of the genus Treponema.</title>
        <authorList>
            <person name="Abt B."/>
            <person name="Goker M."/>
            <person name="Scheuner C."/>
            <person name="Han C."/>
            <person name="Lu M."/>
            <person name="Misra M."/>
            <person name="Lapidus A."/>
            <person name="Nolan M."/>
            <person name="Lucas S."/>
            <person name="Hammon N."/>
            <person name="Deshpande S."/>
            <person name="Cheng J.F."/>
            <person name="Tapia R."/>
            <person name="Goodwin L.A."/>
            <person name="Pitluck S."/>
            <person name="Liolios K."/>
            <person name="Pagani I."/>
            <person name="Ivanova N."/>
            <person name="Mavromatis K."/>
            <person name="Mikhailova N."/>
            <person name="Huntemann M."/>
            <person name="Pati A."/>
            <person name="Chen A."/>
            <person name="Palaniappan K."/>
            <person name="Land M."/>
            <person name="Hauser L."/>
            <person name="Jeffries C.D."/>
            <person name="Rohde M."/>
            <person name="Spring S."/>
            <person name="Gronow S."/>
            <person name="Detter J.C."/>
            <person name="Bristow J."/>
            <person name="Eisen J.A."/>
            <person name="Markowitz V."/>
            <person name="Hugenholtz P."/>
            <person name="Kyrpides N.C."/>
            <person name="Woyke T."/>
            <person name="Klenk H.P."/>
        </authorList>
    </citation>
    <scope>NUCLEOTIDE SEQUENCE</scope>
    <source>
        <strain evidence="8">ATCC 51460 / DSM 7334 / H1</strain>
    </source>
</reference>
<dbReference type="KEGG" id="scd:Spica_1346"/>
<dbReference type="EMBL" id="CP002868">
    <property type="protein sequence ID" value="AEJ19492.1"/>
    <property type="molecule type" value="Genomic_DNA"/>
</dbReference>
<evidence type="ECO:0000313" key="8">
    <source>
        <dbReference type="Proteomes" id="UP000000503"/>
    </source>
</evidence>
<keyword evidence="3 5" id="KW-1133">Transmembrane helix</keyword>
<organism evidence="7 8">
    <name type="scientific">Gracilinema caldarium (strain ATCC 51460 / DSM 7334 / H1)</name>
    <name type="common">Treponema caldarium</name>
    <dbReference type="NCBI Taxonomy" id="744872"/>
    <lineage>
        <taxon>Bacteria</taxon>
        <taxon>Pseudomonadati</taxon>
        <taxon>Spirochaetota</taxon>
        <taxon>Spirochaetia</taxon>
        <taxon>Spirochaetales</taxon>
        <taxon>Breznakiellaceae</taxon>
        <taxon>Gracilinema</taxon>
    </lineage>
</organism>
<gene>
    <name evidence="7" type="ordered locus">Spica_1346</name>
</gene>